<sequence>MMSYKKIDKNQALDGSMKPCLAIRWHHVWLYDGMEVEPS</sequence>
<reference evidence="1" key="2">
    <citation type="journal article" date="2015" name="Data Brief">
        <title>Shoot transcriptome of the giant reed, Arundo donax.</title>
        <authorList>
            <person name="Barrero R.A."/>
            <person name="Guerrero F.D."/>
            <person name="Moolhuijzen P."/>
            <person name="Goolsby J.A."/>
            <person name="Tidwell J."/>
            <person name="Bellgard S.E."/>
            <person name="Bellgard M.I."/>
        </authorList>
    </citation>
    <scope>NUCLEOTIDE SEQUENCE</scope>
    <source>
        <tissue evidence="1">Shoot tissue taken approximately 20 cm above the soil surface</tissue>
    </source>
</reference>
<accession>A0A0A9H276</accession>
<dbReference type="AlphaFoldDB" id="A0A0A9H276"/>
<protein>
    <submittedName>
        <fullName evidence="1">Uncharacterized protein</fullName>
    </submittedName>
</protein>
<dbReference type="EMBL" id="GBRH01167029">
    <property type="protein sequence ID" value="JAE30867.1"/>
    <property type="molecule type" value="Transcribed_RNA"/>
</dbReference>
<reference evidence="1" key="1">
    <citation type="submission" date="2014-09" db="EMBL/GenBank/DDBJ databases">
        <authorList>
            <person name="Magalhaes I.L.F."/>
            <person name="Oliveira U."/>
            <person name="Santos F.R."/>
            <person name="Vidigal T.H.D.A."/>
            <person name="Brescovit A.D."/>
            <person name="Santos A.J."/>
        </authorList>
    </citation>
    <scope>NUCLEOTIDE SEQUENCE</scope>
    <source>
        <tissue evidence="1">Shoot tissue taken approximately 20 cm above the soil surface</tissue>
    </source>
</reference>
<proteinExistence type="predicted"/>
<name>A0A0A9H276_ARUDO</name>
<organism evidence="1">
    <name type="scientific">Arundo donax</name>
    <name type="common">Giant reed</name>
    <name type="synonym">Donax arundinaceus</name>
    <dbReference type="NCBI Taxonomy" id="35708"/>
    <lineage>
        <taxon>Eukaryota</taxon>
        <taxon>Viridiplantae</taxon>
        <taxon>Streptophyta</taxon>
        <taxon>Embryophyta</taxon>
        <taxon>Tracheophyta</taxon>
        <taxon>Spermatophyta</taxon>
        <taxon>Magnoliopsida</taxon>
        <taxon>Liliopsida</taxon>
        <taxon>Poales</taxon>
        <taxon>Poaceae</taxon>
        <taxon>PACMAD clade</taxon>
        <taxon>Arundinoideae</taxon>
        <taxon>Arundineae</taxon>
        <taxon>Arundo</taxon>
    </lineage>
</organism>
<evidence type="ECO:0000313" key="1">
    <source>
        <dbReference type="EMBL" id="JAE30867.1"/>
    </source>
</evidence>